<comment type="caution">
    <text evidence="8">The sequence shown here is derived from an EMBL/GenBank/DDBJ whole genome shotgun (WGS) entry which is preliminary data.</text>
</comment>
<keyword evidence="9" id="KW-1185">Reference proteome</keyword>
<dbReference type="Proteomes" id="UP001589795">
    <property type="component" value="Unassembled WGS sequence"/>
</dbReference>
<evidence type="ECO:0000256" key="3">
    <source>
        <dbReference type="ARBA" id="ARBA00022692"/>
    </source>
</evidence>
<keyword evidence="4 6" id="KW-1133">Transmembrane helix</keyword>
<name>A0ABV6CMF2_9RHOB</name>
<feature type="chain" id="PRO_5047144947" evidence="7">
    <location>
        <begin position="18"/>
        <end position="284"/>
    </location>
</feature>
<feature type="transmembrane region" description="Helical" evidence="6">
    <location>
        <begin position="203"/>
        <end position="230"/>
    </location>
</feature>
<keyword evidence="3 6" id="KW-0812">Transmembrane</keyword>
<reference evidence="8 9" key="1">
    <citation type="submission" date="2024-09" db="EMBL/GenBank/DDBJ databases">
        <authorList>
            <person name="Sun Q."/>
            <person name="Mori K."/>
        </authorList>
    </citation>
    <scope>NUCLEOTIDE SEQUENCE [LARGE SCALE GENOMIC DNA]</scope>
    <source>
        <strain evidence="8 9">CCM 7904</strain>
    </source>
</reference>
<dbReference type="Pfam" id="PF09678">
    <property type="entry name" value="Caa3_CtaG"/>
    <property type="match status" value="1"/>
</dbReference>
<feature type="transmembrane region" description="Helical" evidence="6">
    <location>
        <begin position="93"/>
        <end position="118"/>
    </location>
</feature>
<dbReference type="EMBL" id="JBHLWQ010000119">
    <property type="protein sequence ID" value="MFC0201146.1"/>
    <property type="molecule type" value="Genomic_DNA"/>
</dbReference>
<evidence type="ECO:0000313" key="8">
    <source>
        <dbReference type="EMBL" id="MFC0201146.1"/>
    </source>
</evidence>
<keyword evidence="5 6" id="KW-0472">Membrane</keyword>
<proteinExistence type="predicted"/>
<evidence type="ECO:0000256" key="1">
    <source>
        <dbReference type="ARBA" id="ARBA00004651"/>
    </source>
</evidence>
<feature type="transmembrane region" description="Helical" evidence="6">
    <location>
        <begin position="61"/>
        <end position="81"/>
    </location>
</feature>
<protein>
    <submittedName>
        <fullName evidence="8">Cytochrome c oxidase assembly protein</fullName>
    </submittedName>
</protein>
<keyword evidence="2" id="KW-1003">Cell membrane</keyword>
<feature type="transmembrane region" description="Helical" evidence="6">
    <location>
        <begin position="171"/>
        <end position="191"/>
    </location>
</feature>
<evidence type="ECO:0000256" key="2">
    <source>
        <dbReference type="ARBA" id="ARBA00022475"/>
    </source>
</evidence>
<keyword evidence="7" id="KW-0732">Signal</keyword>
<evidence type="ECO:0000313" key="9">
    <source>
        <dbReference type="Proteomes" id="UP001589795"/>
    </source>
</evidence>
<organism evidence="8 9">
    <name type="scientific">Paracoccus rhizosphaerae</name>
    <dbReference type="NCBI Taxonomy" id="1133347"/>
    <lineage>
        <taxon>Bacteria</taxon>
        <taxon>Pseudomonadati</taxon>
        <taxon>Pseudomonadota</taxon>
        <taxon>Alphaproteobacteria</taxon>
        <taxon>Rhodobacterales</taxon>
        <taxon>Paracoccaceae</taxon>
        <taxon>Paracoccus</taxon>
    </lineage>
</organism>
<accession>A0ABV6CMF2</accession>
<evidence type="ECO:0000256" key="4">
    <source>
        <dbReference type="ARBA" id="ARBA00022989"/>
    </source>
</evidence>
<feature type="transmembrane region" description="Helical" evidence="6">
    <location>
        <begin position="250"/>
        <end position="272"/>
    </location>
</feature>
<feature type="transmembrane region" description="Helical" evidence="6">
    <location>
        <begin position="139"/>
        <end position="159"/>
    </location>
</feature>
<feature type="transmembrane region" description="Helical" evidence="6">
    <location>
        <begin position="27"/>
        <end position="49"/>
    </location>
</feature>
<evidence type="ECO:0000256" key="7">
    <source>
        <dbReference type="SAM" id="SignalP"/>
    </source>
</evidence>
<evidence type="ECO:0000256" key="5">
    <source>
        <dbReference type="ARBA" id="ARBA00023136"/>
    </source>
</evidence>
<comment type="subcellular location">
    <subcellularLocation>
        <location evidence="1">Cell membrane</location>
        <topology evidence="1">Multi-pass membrane protein</topology>
    </subcellularLocation>
</comment>
<sequence>MRALFFALLFLPTTALAHDGHAAPVNDIWALVPLSVGGAIYALGVLRIWRQGGVGRGISRIRVALFAAGYLLAAGLLLSRLSDLTRLLLTAHMIQHFALMLIAAPLMVLGRPGLVALWAMPQSWREPLARAGDARPWRWLSHPLGAWITYFVVLWGWHLPPLHQAALLSDGVHAAQHFSFLGAAMLFWHAVLERPRAEGRVGAFFAVFATAVHSCALAALLTTSQVLWYPAYRGGAWGLDRMQDQQLGGLIMWVPCCAIFIGTAVSLMARLLSDTDRRMQRTAR</sequence>
<evidence type="ECO:0000256" key="6">
    <source>
        <dbReference type="SAM" id="Phobius"/>
    </source>
</evidence>
<dbReference type="InterPro" id="IPR019108">
    <property type="entry name" value="Caa3_assmbl_CtaG-rel"/>
</dbReference>
<feature type="signal peptide" evidence="7">
    <location>
        <begin position="1"/>
        <end position="17"/>
    </location>
</feature>
<gene>
    <name evidence="8" type="ORF">ACFFIZ_12730</name>
</gene>
<dbReference type="RefSeq" id="WP_265507027.1">
    <property type="nucleotide sequence ID" value="NZ_JAOTBE010000022.1"/>
</dbReference>